<evidence type="ECO:0000256" key="5">
    <source>
        <dbReference type="ARBA" id="ARBA00022989"/>
    </source>
</evidence>
<keyword evidence="3" id="KW-1003">Cell membrane</keyword>
<dbReference type="PANTHER" id="PTHR23517">
    <property type="entry name" value="RESISTANCE PROTEIN MDTM, PUTATIVE-RELATED-RELATED"/>
    <property type="match status" value="1"/>
</dbReference>
<evidence type="ECO:0000256" key="2">
    <source>
        <dbReference type="ARBA" id="ARBA00022448"/>
    </source>
</evidence>
<dbReference type="InterPro" id="IPR020846">
    <property type="entry name" value="MFS_dom"/>
</dbReference>
<keyword evidence="4 7" id="KW-0812">Transmembrane</keyword>
<feature type="transmembrane region" description="Helical" evidence="7">
    <location>
        <begin position="249"/>
        <end position="267"/>
    </location>
</feature>
<proteinExistence type="predicted"/>
<sequence>MDVNKLNKTEWQAGISLASVYVLRMLGLFMVIPVLAVAALEYPDYSPLWVGLAVGGYGLTQAICQIPMGLLSDSWGRKPVIYIGLILFALGSLIAGLADSMWLLTIGRIMQGSGAIAAAVMALASDATRESQRTKIMALIGISIGFSFYLALLLGPIVAASLGLSGIFLMTAILAILCVPLVHFGVQLPENLQASGDSLPKTKSLWSLYKHHHLWRLNLSVLVIHMLVTCFFVQVPVQLINMSVPLSEHWIVYTIVLSVSVLALIVMINLSDKLPVSTSASIALLCLAVSFVILLTNANNWTGIVIAGIFFFAGFNFLEAKMPSMVSAICPPGQKGSAMGLYASHQFFGAFLGGLVSGLLNSFFSPQYTFIMCLVVIFLLSLTMKGLANIERIKRVTLMLGDTGVTMNTNASILNELRGLAGVKEALIDDIDDAIYLKVDAKLFDIEQAKQIIKH</sequence>
<feature type="transmembrane region" description="Helical" evidence="7">
    <location>
        <begin position="274"/>
        <end position="295"/>
    </location>
</feature>
<dbReference type="PROSITE" id="PS50850">
    <property type="entry name" value="MFS"/>
    <property type="match status" value="1"/>
</dbReference>
<comment type="subcellular location">
    <subcellularLocation>
        <location evidence="1">Cell membrane</location>
        <topology evidence="1">Multi-pass membrane protein</topology>
    </subcellularLocation>
</comment>
<accession>A0ABU2ZSP7</accession>
<feature type="transmembrane region" description="Helical" evidence="7">
    <location>
        <begin position="366"/>
        <end position="388"/>
    </location>
</feature>
<dbReference type="CDD" id="cd17472">
    <property type="entry name" value="MFS_YajR_like"/>
    <property type="match status" value="1"/>
</dbReference>
<feature type="transmembrane region" description="Helical" evidence="7">
    <location>
        <begin position="339"/>
        <end position="360"/>
    </location>
</feature>
<dbReference type="Proteomes" id="UP001253545">
    <property type="component" value="Unassembled WGS sequence"/>
</dbReference>
<evidence type="ECO:0000256" key="4">
    <source>
        <dbReference type="ARBA" id="ARBA00022692"/>
    </source>
</evidence>
<reference evidence="9 10" key="1">
    <citation type="submission" date="2023-09" db="EMBL/GenBank/DDBJ databases">
        <authorList>
            <person name="Rey-Velasco X."/>
        </authorList>
    </citation>
    <scope>NUCLEOTIDE SEQUENCE [LARGE SCALE GENOMIC DNA]</scope>
    <source>
        <strain evidence="9 10">P117</strain>
    </source>
</reference>
<keyword evidence="5 7" id="KW-1133">Transmembrane helix</keyword>
<feature type="transmembrane region" description="Helical" evidence="7">
    <location>
        <begin position="104"/>
        <end position="124"/>
    </location>
</feature>
<feature type="transmembrane region" description="Helical" evidence="7">
    <location>
        <begin position="217"/>
        <end position="237"/>
    </location>
</feature>
<dbReference type="PANTHER" id="PTHR23517:SF2">
    <property type="entry name" value="MULTIDRUG RESISTANCE PROTEIN MDTH"/>
    <property type="match status" value="1"/>
</dbReference>
<keyword evidence="2" id="KW-0813">Transport</keyword>
<evidence type="ECO:0000259" key="8">
    <source>
        <dbReference type="PROSITE" id="PS50850"/>
    </source>
</evidence>
<dbReference type="SUPFAM" id="SSF103473">
    <property type="entry name" value="MFS general substrate transporter"/>
    <property type="match status" value="1"/>
</dbReference>
<evidence type="ECO:0000256" key="3">
    <source>
        <dbReference type="ARBA" id="ARBA00022475"/>
    </source>
</evidence>
<dbReference type="InterPro" id="IPR005829">
    <property type="entry name" value="Sugar_transporter_CS"/>
</dbReference>
<feature type="transmembrane region" description="Helical" evidence="7">
    <location>
        <begin position="301"/>
        <end position="318"/>
    </location>
</feature>
<feature type="transmembrane region" description="Helical" evidence="7">
    <location>
        <begin position="164"/>
        <end position="186"/>
    </location>
</feature>
<organism evidence="9 10">
    <name type="scientific">Glaciecola petra</name>
    <dbReference type="NCBI Taxonomy" id="3075602"/>
    <lineage>
        <taxon>Bacteria</taxon>
        <taxon>Pseudomonadati</taxon>
        <taxon>Pseudomonadota</taxon>
        <taxon>Gammaproteobacteria</taxon>
        <taxon>Alteromonadales</taxon>
        <taxon>Alteromonadaceae</taxon>
        <taxon>Glaciecola</taxon>
    </lineage>
</organism>
<protein>
    <submittedName>
        <fullName evidence="9">MFS transporter</fullName>
    </submittedName>
</protein>
<feature type="transmembrane region" description="Helical" evidence="7">
    <location>
        <begin position="136"/>
        <end position="158"/>
    </location>
</feature>
<dbReference type="InterPro" id="IPR011701">
    <property type="entry name" value="MFS"/>
</dbReference>
<gene>
    <name evidence="9" type="ORF">RM552_12460</name>
</gene>
<feature type="transmembrane region" description="Helical" evidence="7">
    <location>
        <begin position="80"/>
        <end position="98"/>
    </location>
</feature>
<keyword evidence="6 7" id="KW-0472">Membrane</keyword>
<evidence type="ECO:0000256" key="6">
    <source>
        <dbReference type="ARBA" id="ARBA00023136"/>
    </source>
</evidence>
<feature type="domain" description="Major facilitator superfamily (MFS) profile" evidence="8">
    <location>
        <begin position="13"/>
        <end position="385"/>
    </location>
</feature>
<dbReference type="Gene3D" id="3.30.70.100">
    <property type="match status" value="1"/>
</dbReference>
<comment type="caution">
    <text evidence="9">The sequence shown here is derived from an EMBL/GenBank/DDBJ whole genome shotgun (WGS) entry which is preliminary data.</text>
</comment>
<name>A0ABU2ZSP7_9ALTE</name>
<dbReference type="InterPro" id="IPR050171">
    <property type="entry name" value="MFS_Transporters"/>
</dbReference>
<evidence type="ECO:0000313" key="10">
    <source>
        <dbReference type="Proteomes" id="UP001253545"/>
    </source>
</evidence>
<feature type="transmembrane region" description="Helical" evidence="7">
    <location>
        <begin position="48"/>
        <end position="68"/>
    </location>
</feature>
<dbReference type="Pfam" id="PF07690">
    <property type="entry name" value="MFS_1"/>
    <property type="match status" value="1"/>
</dbReference>
<dbReference type="PROSITE" id="PS00216">
    <property type="entry name" value="SUGAR_TRANSPORT_1"/>
    <property type="match status" value="1"/>
</dbReference>
<dbReference type="InterPro" id="IPR036259">
    <property type="entry name" value="MFS_trans_sf"/>
</dbReference>
<dbReference type="Gene3D" id="1.20.1250.20">
    <property type="entry name" value="MFS general substrate transporter like domains"/>
    <property type="match status" value="1"/>
</dbReference>
<keyword evidence="10" id="KW-1185">Reference proteome</keyword>
<feature type="transmembrane region" description="Helical" evidence="7">
    <location>
        <begin position="21"/>
        <end position="42"/>
    </location>
</feature>
<evidence type="ECO:0000256" key="1">
    <source>
        <dbReference type="ARBA" id="ARBA00004651"/>
    </source>
</evidence>
<evidence type="ECO:0000256" key="7">
    <source>
        <dbReference type="SAM" id="Phobius"/>
    </source>
</evidence>
<dbReference type="EMBL" id="JAVRHX010000003">
    <property type="protein sequence ID" value="MDT0595662.1"/>
    <property type="molecule type" value="Genomic_DNA"/>
</dbReference>
<evidence type="ECO:0000313" key="9">
    <source>
        <dbReference type="EMBL" id="MDT0595662.1"/>
    </source>
</evidence>